<dbReference type="Proteomes" id="UP000298061">
    <property type="component" value="Unassembled WGS sequence"/>
</dbReference>
<dbReference type="OrthoDB" id="2803094at2759"/>
<dbReference type="STRING" id="135208.A0A4Y9ZU11"/>
<organism evidence="1 2">
    <name type="scientific">Hericium alpestre</name>
    <dbReference type="NCBI Taxonomy" id="135208"/>
    <lineage>
        <taxon>Eukaryota</taxon>
        <taxon>Fungi</taxon>
        <taxon>Dikarya</taxon>
        <taxon>Basidiomycota</taxon>
        <taxon>Agaricomycotina</taxon>
        <taxon>Agaricomycetes</taxon>
        <taxon>Russulales</taxon>
        <taxon>Hericiaceae</taxon>
        <taxon>Hericium</taxon>
    </lineage>
</organism>
<gene>
    <name evidence="1" type="ORF">EWM64_g6276</name>
</gene>
<protein>
    <recommendedName>
        <fullName evidence="3">Fungal-type protein kinase domain-containing protein</fullName>
    </recommendedName>
</protein>
<proteinExistence type="predicted"/>
<reference evidence="1 2" key="1">
    <citation type="submission" date="2019-02" db="EMBL/GenBank/DDBJ databases">
        <title>Genome sequencing of the rare red list fungi Hericium alpestre (H. flagellum).</title>
        <authorList>
            <person name="Buettner E."/>
            <person name="Kellner H."/>
        </authorList>
    </citation>
    <scope>NUCLEOTIDE SEQUENCE [LARGE SCALE GENOMIC DNA]</scope>
    <source>
        <strain evidence="1 2">DSM 108284</strain>
    </source>
</reference>
<accession>A0A4Y9ZU11</accession>
<comment type="caution">
    <text evidence="1">The sequence shown here is derived from an EMBL/GenBank/DDBJ whole genome shotgun (WGS) entry which is preliminary data.</text>
</comment>
<evidence type="ECO:0008006" key="3">
    <source>
        <dbReference type="Google" id="ProtNLM"/>
    </source>
</evidence>
<dbReference type="EMBL" id="SFCI01000835">
    <property type="protein sequence ID" value="TFY77734.1"/>
    <property type="molecule type" value="Genomic_DNA"/>
</dbReference>
<sequence length="274" mass="31039">MLAPIEPEVAAILHAIPIDWNNDAHLLFAARVFPWLTSLDCPKRIYSEVDTEDWIRETLIGPAHAVIHAVLLGRIPEDANPMYPFHSSAHNRFHNRPDDVTTLGGEHPHETVSHVGEWKTKAVIPIIGNPLQLIARPILGVTNPGAAIRFNWPKSPSSLFAERDKILCQIWCQLLEWDVFCGTLSSMDVTTFYMRSRYDDNALYVSKFNTTETDSLTLFRMVCWLLVSMEYKGMLLDVPAARDDCGPPKKGATMSQRHKVHDCNEYVLTLTIYV</sequence>
<dbReference type="AlphaFoldDB" id="A0A4Y9ZU11"/>
<evidence type="ECO:0000313" key="2">
    <source>
        <dbReference type="Proteomes" id="UP000298061"/>
    </source>
</evidence>
<name>A0A4Y9ZU11_9AGAM</name>
<evidence type="ECO:0000313" key="1">
    <source>
        <dbReference type="EMBL" id="TFY77734.1"/>
    </source>
</evidence>
<keyword evidence="2" id="KW-1185">Reference proteome</keyword>